<comment type="caution">
    <text evidence="18">The sequence shown here is derived from an EMBL/GenBank/DDBJ whole genome shotgun (WGS) entry which is preliminary data.</text>
</comment>
<feature type="transmembrane region" description="Helical" evidence="17">
    <location>
        <begin position="30"/>
        <end position="50"/>
    </location>
</feature>
<evidence type="ECO:0000256" key="6">
    <source>
        <dbReference type="ARBA" id="ARBA00022679"/>
    </source>
</evidence>
<dbReference type="AlphaFoldDB" id="A0A9W7CPV1"/>
<evidence type="ECO:0000256" key="7">
    <source>
        <dbReference type="ARBA" id="ARBA00022692"/>
    </source>
</evidence>
<evidence type="ECO:0000313" key="18">
    <source>
        <dbReference type="EMBL" id="GMF37773.1"/>
    </source>
</evidence>
<evidence type="ECO:0000256" key="15">
    <source>
        <dbReference type="ARBA" id="ARBA00039397"/>
    </source>
</evidence>
<dbReference type="Proteomes" id="UP001165121">
    <property type="component" value="Unassembled WGS sequence"/>
</dbReference>
<dbReference type="InterPro" id="IPR040162">
    <property type="entry name" value="MGST1-like"/>
</dbReference>
<dbReference type="PANTHER" id="PTHR10689:SF6">
    <property type="entry name" value="MICROSOMAL GLUTATHIONE S-TRANSFERASE 1"/>
    <property type="match status" value="1"/>
</dbReference>
<dbReference type="GO" id="GO:0005789">
    <property type="term" value="C:endoplasmic reticulum membrane"/>
    <property type="evidence" value="ECO:0007669"/>
    <property type="project" value="UniProtKB-SubCell"/>
</dbReference>
<dbReference type="Pfam" id="PF01124">
    <property type="entry name" value="MAPEG"/>
    <property type="match status" value="1"/>
</dbReference>
<proteinExistence type="inferred from homology"/>
<evidence type="ECO:0000313" key="19">
    <source>
        <dbReference type="Proteomes" id="UP001165121"/>
    </source>
</evidence>
<dbReference type="FunFam" id="1.20.120.550:FF:000005">
    <property type="entry name" value="Inorganic phosphate transporter 1-6"/>
    <property type="match status" value="1"/>
</dbReference>
<evidence type="ECO:0000256" key="5">
    <source>
        <dbReference type="ARBA" id="ARBA00012452"/>
    </source>
</evidence>
<keyword evidence="6" id="KW-0808">Transferase</keyword>
<dbReference type="OrthoDB" id="193139at2759"/>
<dbReference type="PANTHER" id="PTHR10689">
    <property type="entry name" value="MICROSOMAL GLUTATHIONE S-TRANSFERASE 1"/>
    <property type="match status" value="1"/>
</dbReference>
<keyword evidence="12" id="KW-0496">Mitochondrion</keyword>
<dbReference type="GO" id="GO:0005741">
    <property type="term" value="C:mitochondrial outer membrane"/>
    <property type="evidence" value="ECO:0007669"/>
    <property type="project" value="UniProtKB-SubCell"/>
</dbReference>
<dbReference type="InterPro" id="IPR001129">
    <property type="entry name" value="Membr-assoc_MAPEG"/>
</dbReference>
<evidence type="ECO:0000256" key="11">
    <source>
        <dbReference type="ARBA" id="ARBA00022990"/>
    </source>
</evidence>
<comment type="subcellular location">
    <subcellularLocation>
        <location evidence="3">Endoplasmic reticulum membrane</location>
        <topology evidence="3">Multi-pass membrane protein</topology>
    </subcellularLocation>
    <subcellularLocation>
        <location evidence="2">Mitochondrion outer membrane</location>
    </subcellularLocation>
</comment>
<keyword evidence="8" id="KW-1000">Mitochondrion outer membrane</keyword>
<feature type="transmembrane region" description="Helical" evidence="17">
    <location>
        <begin position="153"/>
        <end position="175"/>
    </location>
</feature>
<protein>
    <recommendedName>
        <fullName evidence="15">Microsomal glutathione S-transferase 1</fullName>
        <ecNumber evidence="5">2.5.1.18</ecNumber>
    </recommendedName>
</protein>
<keyword evidence="7 17" id="KW-0812">Transmembrane</keyword>
<comment type="subunit">
    <text evidence="14">Homotrimer; The trimer binds only one molecule of glutathione.</text>
</comment>
<evidence type="ECO:0000256" key="4">
    <source>
        <dbReference type="ARBA" id="ARBA00010459"/>
    </source>
</evidence>
<keyword evidence="19" id="KW-1185">Reference proteome</keyword>
<keyword evidence="13 17" id="KW-0472">Membrane</keyword>
<organism evidence="18 19">
    <name type="scientific">Phytophthora fragariaefolia</name>
    <dbReference type="NCBI Taxonomy" id="1490495"/>
    <lineage>
        <taxon>Eukaryota</taxon>
        <taxon>Sar</taxon>
        <taxon>Stramenopiles</taxon>
        <taxon>Oomycota</taxon>
        <taxon>Peronosporomycetes</taxon>
        <taxon>Peronosporales</taxon>
        <taxon>Peronosporaceae</taxon>
        <taxon>Phytophthora</taxon>
    </lineage>
</organism>
<name>A0A9W7CPV1_9STRA</name>
<dbReference type="EC" id="2.5.1.18" evidence="5"/>
<evidence type="ECO:0000256" key="1">
    <source>
        <dbReference type="ARBA" id="ARBA00003701"/>
    </source>
</evidence>
<accession>A0A9W7CPV1</accession>
<evidence type="ECO:0000256" key="17">
    <source>
        <dbReference type="SAM" id="Phobius"/>
    </source>
</evidence>
<sequence length="176" mass="19218">MLSVTRSAREVDRGARLNSEMSLEITDVKAFALSAAVLYIKFLVCTMIQGRKAFAAGTRMAEDSKLPQAKNAPKQGFADLTNDGVRKAVEDEMRWKRIIQNDLESMPMAYVVFWSAISVGVSDSLTKPLLLVYTVARIGHTIVYSHGLPHARMGFWIVGMASIVVGAVATGWAALV</sequence>
<dbReference type="EMBL" id="BSXT01001037">
    <property type="protein sequence ID" value="GMF37773.1"/>
    <property type="molecule type" value="Genomic_DNA"/>
</dbReference>
<evidence type="ECO:0000256" key="16">
    <source>
        <dbReference type="ARBA" id="ARBA00049385"/>
    </source>
</evidence>
<comment type="catalytic activity">
    <reaction evidence="16">
        <text>RX + glutathione = an S-substituted glutathione + a halide anion + H(+)</text>
        <dbReference type="Rhea" id="RHEA:16437"/>
        <dbReference type="ChEBI" id="CHEBI:15378"/>
        <dbReference type="ChEBI" id="CHEBI:16042"/>
        <dbReference type="ChEBI" id="CHEBI:17792"/>
        <dbReference type="ChEBI" id="CHEBI:57925"/>
        <dbReference type="ChEBI" id="CHEBI:90779"/>
        <dbReference type="EC" id="2.5.1.18"/>
    </reaction>
    <physiologicalReaction direction="left-to-right" evidence="16">
        <dbReference type="Rhea" id="RHEA:16438"/>
    </physiologicalReaction>
</comment>
<dbReference type="Gene3D" id="1.20.120.550">
    <property type="entry name" value="Membrane associated eicosanoid/glutathione metabolism-like domain"/>
    <property type="match status" value="1"/>
</dbReference>
<evidence type="ECO:0000256" key="12">
    <source>
        <dbReference type="ARBA" id="ARBA00023128"/>
    </source>
</evidence>
<dbReference type="InterPro" id="IPR023352">
    <property type="entry name" value="MAPEG-like_dom_sf"/>
</dbReference>
<evidence type="ECO:0000256" key="10">
    <source>
        <dbReference type="ARBA" id="ARBA00022989"/>
    </source>
</evidence>
<evidence type="ECO:0000256" key="14">
    <source>
        <dbReference type="ARBA" id="ARBA00038540"/>
    </source>
</evidence>
<evidence type="ECO:0000256" key="9">
    <source>
        <dbReference type="ARBA" id="ARBA00022824"/>
    </source>
</evidence>
<keyword evidence="10 17" id="KW-1133">Transmembrane helix</keyword>
<dbReference type="GO" id="GO:0004364">
    <property type="term" value="F:glutathione transferase activity"/>
    <property type="evidence" value="ECO:0007669"/>
    <property type="project" value="UniProtKB-EC"/>
</dbReference>
<keyword evidence="9" id="KW-0256">Endoplasmic reticulum</keyword>
<evidence type="ECO:0000256" key="3">
    <source>
        <dbReference type="ARBA" id="ARBA00004477"/>
    </source>
</evidence>
<evidence type="ECO:0000256" key="13">
    <source>
        <dbReference type="ARBA" id="ARBA00023136"/>
    </source>
</evidence>
<reference evidence="18" key="1">
    <citation type="submission" date="2023-04" db="EMBL/GenBank/DDBJ databases">
        <title>Phytophthora fragariaefolia NBRC 109709.</title>
        <authorList>
            <person name="Ichikawa N."/>
            <person name="Sato H."/>
            <person name="Tonouchi N."/>
        </authorList>
    </citation>
    <scope>NUCLEOTIDE SEQUENCE</scope>
    <source>
        <strain evidence="18">NBRC 109709</strain>
    </source>
</reference>
<evidence type="ECO:0000256" key="2">
    <source>
        <dbReference type="ARBA" id="ARBA00004294"/>
    </source>
</evidence>
<comment type="function">
    <text evidence="1">Conjugation of reduced glutathione to a wide number of exogenous and endogenous hydrophobic electrophiles.</text>
</comment>
<keyword evidence="11" id="KW-0007">Acetylation</keyword>
<dbReference type="SUPFAM" id="SSF161084">
    <property type="entry name" value="MAPEG domain-like"/>
    <property type="match status" value="1"/>
</dbReference>
<evidence type="ECO:0000256" key="8">
    <source>
        <dbReference type="ARBA" id="ARBA00022787"/>
    </source>
</evidence>
<gene>
    <name evidence="18" type="ORF">Pfra01_001067700</name>
</gene>
<comment type="similarity">
    <text evidence="4">Belongs to the MAPEG family.</text>
</comment>